<name>A0ABR4PYE2_9HELO</name>
<reference evidence="1 2" key="1">
    <citation type="submission" date="2024-06" db="EMBL/GenBank/DDBJ databases">
        <title>Complete genome of Phlyctema vagabunda strain 19-DSS-EL-015.</title>
        <authorList>
            <person name="Fiorenzani C."/>
        </authorList>
    </citation>
    <scope>NUCLEOTIDE SEQUENCE [LARGE SCALE GENOMIC DNA]</scope>
    <source>
        <strain evidence="1 2">19-DSS-EL-015</strain>
    </source>
</reference>
<dbReference type="EMBL" id="JBFCZG010000001">
    <property type="protein sequence ID" value="KAL3428152.1"/>
    <property type="molecule type" value="Genomic_DNA"/>
</dbReference>
<evidence type="ECO:0000313" key="2">
    <source>
        <dbReference type="Proteomes" id="UP001629113"/>
    </source>
</evidence>
<keyword evidence="2" id="KW-1185">Reference proteome</keyword>
<gene>
    <name evidence="1" type="ORF">PVAG01_01661</name>
</gene>
<accession>A0ABR4PYE2</accession>
<dbReference type="Pfam" id="PF11905">
    <property type="entry name" value="DUF3425"/>
    <property type="match status" value="1"/>
</dbReference>
<dbReference type="PANTHER" id="PTHR38116">
    <property type="entry name" value="CHROMOSOME 7, WHOLE GENOME SHOTGUN SEQUENCE"/>
    <property type="match status" value="1"/>
</dbReference>
<evidence type="ECO:0000313" key="1">
    <source>
        <dbReference type="EMBL" id="KAL3428152.1"/>
    </source>
</evidence>
<proteinExistence type="predicted"/>
<dbReference type="Proteomes" id="UP001629113">
    <property type="component" value="Unassembled WGS sequence"/>
</dbReference>
<protein>
    <submittedName>
        <fullName evidence="1">Uncharacterized protein</fullName>
    </submittedName>
</protein>
<organism evidence="1 2">
    <name type="scientific">Phlyctema vagabunda</name>
    <dbReference type="NCBI Taxonomy" id="108571"/>
    <lineage>
        <taxon>Eukaryota</taxon>
        <taxon>Fungi</taxon>
        <taxon>Dikarya</taxon>
        <taxon>Ascomycota</taxon>
        <taxon>Pezizomycotina</taxon>
        <taxon>Leotiomycetes</taxon>
        <taxon>Helotiales</taxon>
        <taxon>Dermateaceae</taxon>
        <taxon>Phlyctema</taxon>
    </lineage>
</organism>
<dbReference type="PANTHER" id="PTHR38116:SF5">
    <property type="entry name" value="BZIP DOMAIN-CONTAINING PROTEIN"/>
    <property type="match status" value="1"/>
</dbReference>
<dbReference type="InterPro" id="IPR021833">
    <property type="entry name" value="DUF3425"/>
</dbReference>
<comment type="caution">
    <text evidence="1">The sequence shown here is derived from an EMBL/GenBank/DDBJ whole genome shotgun (WGS) entry which is preliminary data.</text>
</comment>
<sequence length="348" mass="39152">MGSFGTSSHHNSWVQPAENLLSTRGSIETEILQPAHSHESDSQWNGPPRAVKTITHQWPNLTLDDSCLDVEDIPDRRGATAPISAAKFATFLKMLSMAERRQVYNVSVESGTRVLDLFCGGIEAAFGKLALGRENRTGMCTNIKPNFGRIIAQGIPMFLASMPTKQYGLLYRAPYGADVRLNHIHIKSVYFLAAAYTNCRALGYDFNDFLDEDAVSPLVNGEEGSTEAQAVSRRFSNVPKDLRPTPIQIQRPHHLYIDLLPFPAFREKIITAAYTEPPILDEEEFCIDLLGDGMLCYGSSKGGVGTPWDKRNWDPQPWFLEKYWFLVGDKDDEMWSAARWWQSMRGED</sequence>